<dbReference type="PROSITE" id="PS50088">
    <property type="entry name" value="ANK_REPEAT"/>
    <property type="match status" value="1"/>
</dbReference>
<feature type="repeat" description="ANK" evidence="3">
    <location>
        <begin position="242"/>
        <end position="274"/>
    </location>
</feature>
<dbReference type="InterPro" id="IPR034660">
    <property type="entry name" value="DinB/YfiT-like"/>
</dbReference>
<protein>
    <submittedName>
        <fullName evidence="5">DinB family protein</fullName>
    </submittedName>
</protein>
<evidence type="ECO:0000259" key="4">
    <source>
        <dbReference type="Pfam" id="PF12867"/>
    </source>
</evidence>
<dbReference type="SUPFAM" id="SSF48403">
    <property type="entry name" value="Ankyrin repeat"/>
    <property type="match status" value="1"/>
</dbReference>
<keyword evidence="2 3" id="KW-0040">ANK repeat</keyword>
<accession>A0ABV5SBZ9</accession>
<reference evidence="5 6" key="1">
    <citation type="submission" date="2024-09" db="EMBL/GenBank/DDBJ databases">
        <authorList>
            <person name="Sun Q."/>
            <person name="Mori K."/>
        </authorList>
    </citation>
    <scope>NUCLEOTIDE SEQUENCE [LARGE SCALE GENOMIC DNA]</scope>
    <source>
        <strain evidence="5 6">JCM 3143</strain>
    </source>
</reference>
<organism evidence="5 6">
    <name type="scientific">Nonomuraea helvata</name>
    <dbReference type="NCBI Taxonomy" id="37484"/>
    <lineage>
        <taxon>Bacteria</taxon>
        <taxon>Bacillati</taxon>
        <taxon>Actinomycetota</taxon>
        <taxon>Actinomycetes</taxon>
        <taxon>Streptosporangiales</taxon>
        <taxon>Streptosporangiaceae</taxon>
        <taxon>Nonomuraea</taxon>
    </lineage>
</organism>
<proteinExistence type="predicted"/>
<evidence type="ECO:0000256" key="2">
    <source>
        <dbReference type="ARBA" id="ARBA00023043"/>
    </source>
</evidence>
<dbReference type="InterPro" id="IPR002110">
    <property type="entry name" value="Ankyrin_rpt"/>
</dbReference>
<dbReference type="SMART" id="SM00248">
    <property type="entry name" value="ANK"/>
    <property type="match status" value="2"/>
</dbReference>
<dbReference type="InterPro" id="IPR024775">
    <property type="entry name" value="DinB-like"/>
</dbReference>
<comment type="caution">
    <text evidence="5">The sequence shown here is derived from an EMBL/GenBank/DDBJ whole genome shotgun (WGS) entry which is preliminary data.</text>
</comment>
<name>A0ABV5SBZ9_9ACTN</name>
<dbReference type="Pfam" id="PF12867">
    <property type="entry name" value="DinB_2"/>
    <property type="match status" value="1"/>
</dbReference>
<dbReference type="RefSeq" id="WP_344985894.1">
    <property type="nucleotide sequence ID" value="NZ_BAAAXV010000001.1"/>
</dbReference>
<dbReference type="Pfam" id="PF12796">
    <property type="entry name" value="Ank_2"/>
    <property type="match status" value="1"/>
</dbReference>
<evidence type="ECO:0000256" key="1">
    <source>
        <dbReference type="ARBA" id="ARBA00022737"/>
    </source>
</evidence>
<dbReference type="InterPro" id="IPR036770">
    <property type="entry name" value="Ankyrin_rpt-contain_sf"/>
</dbReference>
<dbReference type="Proteomes" id="UP001589532">
    <property type="component" value="Unassembled WGS sequence"/>
</dbReference>
<dbReference type="EMBL" id="JBHMBW010000054">
    <property type="protein sequence ID" value="MFB9629202.1"/>
    <property type="molecule type" value="Genomic_DNA"/>
</dbReference>
<sequence>MATLLDNLVDLSDFAWQRLRNRLEGLTDEEYLWEPVPECWTIRPCADGSYEADGARLPPDPPPFTTVAWRVTHLIDVLQAERTATWFGHRPSPQDGPPGVPGAAADALRALEHAYAVWRGRLAGLSGDDLARPMGPIAGPYAEADGTAFALHILDELIHHGAEIGVVRDLYRQLGPQDPFVFTCLRGERAEIDAMLQKDPALLERMRAERPALLVEAAALQRWPAVELLVELGFDVDARSASGSVPAHYAAATGHVETLRLLVGRGADLTVIDSMYQVTPLGWAQWFGQEEAADYLLRHQAAGTA</sequence>
<dbReference type="InterPro" id="IPR050776">
    <property type="entry name" value="Ank_Repeat/CDKN_Inhibitor"/>
</dbReference>
<dbReference type="SUPFAM" id="SSF109854">
    <property type="entry name" value="DinB/YfiT-like putative metalloenzymes"/>
    <property type="match status" value="2"/>
</dbReference>
<dbReference type="Gene3D" id="1.25.40.20">
    <property type="entry name" value="Ankyrin repeat-containing domain"/>
    <property type="match status" value="1"/>
</dbReference>
<dbReference type="PANTHER" id="PTHR24201">
    <property type="entry name" value="ANK_REP_REGION DOMAIN-CONTAINING PROTEIN"/>
    <property type="match status" value="1"/>
</dbReference>
<feature type="domain" description="DinB-like" evidence="4">
    <location>
        <begin position="14"/>
        <end position="164"/>
    </location>
</feature>
<evidence type="ECO:0000256" key="3">
    <source>
        <dbReference type="PROSITE-ProRule" id="PRU00023"/>
    </source>
</evidence>
<keyword evidence="6" id="KW-1185">Reference proteome</keyword>
<gene>
    <name evidence="5" type="ORF">ACFFSA_39520</name>
</gene>
<dbReference type="PROSITE" id="PS50297">
    <property type="entry name" value="ANK_REP_REGION"/>
    <property type="match status" value="1"/>
</dbReference>
<evidence type="ECO:0000313" key="6">
    <source>
        <dbReference type="Proteomes" id="UP001589532"/>
    </source>
</evidence>
<evidence type="ECO:0000313" key="5">
    <source>
        <dbReference type="EMBL" id="MFB9629202.1"/>
    </source>
</evidence>
<dbReference type="Gene3D" id="1.20.120.450">
    <property type="entry name" value="dinb family like domain"/>
    <property type="match status" value="1"/>
</dbReference>
<keyword evidence="1" id="KW-0677">Repeat</keyword>